<evidence type="ECO:0000256" key="1">
    <source>
        <dbReference type="SAM" id="MobiDB-lite"/>
    </source>
</evidence>
<evidence type="ECO:0000313" key="2">
    <source>
        <dbReference type="EMBL" id="KAJ9151006.1"/>
    </source>
</evidence>
<proteinExistence type="predicted"/>
<accession>A0AA38VU12</accession>
<organism evidence="2 3">
    <name type="scientific">Coniochaeta hoffmannii</name>
    <dbReference type="NCBI Taxonomy" id="91930"/>
    <lineage>
        <taxon>Eukaryota</taxon>
        <taxon>Fungi</taxon>
        <taxon>Dikarya</taxon>
        <taxon>Ascomycota</taxon>
        <taxon>Pezizomycotina</taxon>
        <taxon>Sordariomycetes</taxon>
        <taxon>Sordariomycetidae</taxon>
        <taxon>Coniochaetales</taxon>
        <taxon>Coniochaetaceae</taxon>
        <taxon>Coniochaeta</taxon>
    </lineage>
</organism>
<feature type="compositionally biased region" description="Low complexity" evidence="1">
    <location>
        <begin position="296"/>
        <end position="315"/>
    </location>
</feature>
<feature type="compositionally biased region" description="Acidic residues" evidence="1">
    <location>
        <begin position="283"/>
        <end position="295"/>
    </location>
</feature>
<reference evidence="2" key="1">
    <citation type="submission" date="2022-07" db="EMBL/GenBank/DDBJ databases">
        <title>Fungi with potential for degradation of polypropylene.</title>
        <authorList>
            <person name="Gostincar C."/>
        </authorList>
    </citation>
    <scope>NUCLEOTIDE SEQUENCE</scope>
    <source>
        <strain evidence="2">EXF-13287</strain>
    </source>
</reference>
<feature type="compositionally biased region" description="Basic and acidic residues" evidence="1">
    <location>
        <begin position="355"/>
        <end position="390"/>
    </location>
</feature>
<evidence type="ECO:0000313" key="3">
    <source>
        <dbReference type="Proteomes" id="UP001174691"/>
    </source>
</evidence>
<dbReference type="Proteomes" id="UP001174691">
    <property type="component" value="Unassembled WGS sequence"/>
</dbReference>
<keyword evidence="3" id="KW-1185">Reference proteome</keyword>
<sequence length="390" mass="42827">MDNQTSPQAFAARRRIAIQNVDKLGIKYEELPQLPFWAPLMGSTYAAYKLEIADVVVNTSALLGRGLTPEERDVIAYLAAKRAVTQSFEPPLSLAAAIYLERRGRSTSKFPFYTPKPTSFDPSFFPSKRAPMLQGPMSLMAWNATRFGCYAFVAHFVGGIFFQSYATSVQTAAMLRDPRLADLRRGFADRRRGIKAPPGSQGSQPWQMPEDPSMKDAETPYGDASYAEESAPATATTETTADRTRDQVSPTTAPTAPYPRARGSYPPPRQQPAPAESSSASEEFTESSFFEDDDASPVAASARAERAASGSGASAWERLRQQAKSTPASQGSGSSTGAPRSRTWGQNTEQYTYSQEDRDKASAKDQAQKEFDAMLEKERRGESDSQSRRW</sequence>
<feature type="region of interest" description="Disordered" evidence="1">
    <location>
        <begin position="189"/>
        <end position="390"/>
    </location>
</feature>
<feature type="compositionally biased region" description="Low complexity" evidence="1">
    <location>
        <begin position="227"/>
        <end position="239"/>
    </location>
</feature>
<dbReference type="EMBL" id="JANBVN010000067">
    <property type="protein sequence ID" value="KAJ9151006.1"/>
    <property type="molecule type" value="Genomic_DNA"/>
</dbReference>
<feature type="compositionally biased region" description="Low complexity" evidence="1">
    <location>
        <begin position="250"/>
        <end position="262"/>
    </location>
</feature>
<dbReference type="AlphaFoldDB" id="A0AA38VU12"/>
<comment type="caution">
    <text evidence="2">The sequence shown here is derived from an EMBL/GenBank/DDBJ whole genome shotgun (WGS) entry which is preliminary data.</text>
</comment>
<feature type="compositionally biased region" description="Polar residues" evidence="1">
    <location>
        <begin position="322"/>
        <end position="354"/>
    </location>
</feature>
<name>A0AA38VU12_9PEZI</name>
<protein>
    <submittedName>
        <fullName evidence="2">Uncharacterized protein</fullName>
    </submittedName>
</protein>
<gene>
    <name evidence="2" type="ORF">NKR19_g5053</name>
</gene>